<keyword evidence="3 7" id="KW-0378">Hydrolase</keyword>
<evidence type="ECO:0000313" key="11">
    <source>
        <dbReference type="Proteomes" id="UP000790347"/>
    </source>
</evidence>
<keyword evidence="7" id="KW-0498">Mitosis</keyword>
<feature type="compositionally biased region" description="Basic and acidic residues" evidence="8">
    <location>
        <begin position="317"/>
        <end position="327"/>
    </location>
</feature>
<dbReference type="GO" id="GO:0005634">
    <property type="term" value="C:nucleus"/>
    <property type="evidence" value="ECO:0007669"/>
    <property type="project" value="TreeGrafter"/>
</dbReference>
<dbReference type="InterPro" id="IPR001763">
    <property type="entry name" value="Rhodanese-like_dom"/>
</dbReference>
<dbReference type="PRINTS" id="PR00716">
    <property type="entry name" value="MPIPHPHTASE"/>
</dbReference>
<evidence type="ECO:0000256" key="4">
    <source>
        <dbReference type="ARBA" id="ARBA00022912"/>
    </source>
</evidence>
<dbReference type="SMART" id="SM00450">
    <property type="entry name" value="RHOD"/>
    <property type="match status" value="1"/>
</dbReference>
<comment type="function">
    <text evidence="7">Tyrosine protein phosphatase which functions as a dosage-dependent inducer of mitotic progression.</text>
</comment>
<dbReference type="InterPro" id="IPR036873">
    <property type="entry name" value="Rhodanese-like_dom_sf"/>
</dbReference>
<comment type="similarity">
    <text evidence="1 7">Belongs to the MPI phosphatase family.</text>
</comment>
<comment type="catalytic activity">
    <reaction evidence="6 7">
        <text>O-phospho-L-tyrosyl-[protein] + H2O = L-tyrosyl-[protein] + phosphate</text>
        <dbReference type="Rhea" id="RHEA:10684"/>
        <dbReference type="Rhea" id="RHEA-COMP:10136"/>
        <dbReference type="Rhea" id="RHEA-COMP:20101"/>
        <dbReference type="ChEBI" id="CHEBI:15377"/>
        <dbReference type="ChEBI" id="CHEBI:43474"/>
        <dbReference type="ChEBI" id="CHEBI:46858"/>
        <dbReference type="ChEBI" id="CHEBI:61978"/>
        <dbReference type="EC" id="3.1.3.48"/>
    </reaction>
</comment>
<dbReference type="Gene3D" id="3.40.250.10">
    <property type="entry name" value="Rhodanese-like domain"/>
    <property type="match status" value="1"/>
</dbReference>
<dbReference type="GO" id="GO:0004725">
    <property type="term" value="F:protein tyrosine phosphatase activity"/>
    <property type="evidence" value="ECO:0007669"/>
    <property type="project" value="UniProtKB-UniRule"/>
</dbReference>
<dbReference type="CDD" id="cd01530">
    <property type="entry name" value="Cdc25"/>
    <property type="match status" value="1"/>
</dbReference>
<dbReference type="EMBL" id="ASGP02000002">
    <property type="protein sequence ID" value="KAH9521928.1"/>
    <property type="molecule type" value="Genomic_DNA"/>
</dbReference>
<dbReference type="PANTHER" id="PTHR10828:SF17">
    <property type="entry name" value="PROTEIN-TYROSINE-PHOSPHATASE"/>
    <property type="match status" value="1"/>
</dbReference>
<gene>
    <name evidence="10" type="primary">CDC25A</name>
    <name evidence="10" type="ORF">DERF_005541</name>
</gene>
<evidence type="ECO:0000313" key="10">
    <source>
        <dbReference type="EMBL" id="KAH9521928.1"/>
    </source>
</evidence>
<dbReference type="InterPro" id="IPR000751">
    <property type="entry name" value="MPI_Phosphatase"/>
</dbReference>
<evidence type="ECO:0000256" key="7">
    <source>
        <dbReference type="RuleBase" id="RU368028"/>
    </source>
</evidence>
<dbReference type="GO" id="GO:0009794">
    <property type="term" value="P:regulation of mitotic cell cycle, embryonic"/>
    <property type="evidence" value="ECO:0007669"/>
    <property type="project" value="UniProtKB-ARBA"/>
</dbReference>
<dbReference type="GO" id="GO:0010256">
    <property type="term" value="P:endomembrane system organization"/>
    <property type="evidence" value="ECO:0007669"/>
    <property type="project" value="UniProtKB-ARBA"/>
</dbReference>
<dbReference type="Pfam" id="PF00581">
    <property type="entry name" value="Rhodanese"/>
    <property type="match status" value="1"/>
</dbReference>
<sequence>MDESLMSIELNQSNDDHFDDDEFIQETLNFSMNQNSSISEFKIPSPVSELINNEITTTATTTTVTLPKCRLDFNVSDTETPRNSLNVVRNRKRTNFSRRCLSTDLNSGDHYETDQMSFQEFRFSNQTSNDFKSPLILSSIENKISPRTTPKHFSHQQHMTLELTPEFNNTKQLSSSLKPFDENDIIPKAKCMKSSLTNAVKCDGGGPSNVPLQKYFSENHASIMRAVQRSSDDSSLIGDFSRTYALPLMTNSKHQDLRSITCHVLAELMQNQRYSHQIRSFTIIDCRYPYEYDGGHIQMAINLYTQEQILNRFIKTKPKEAGSKDSSNDEDDDDDKTANDKRDILIFHCEFSSERGPSLCRFLRNNDRVKNSRVYPKLHYPEIYLLDGGYKEFFQHYSHLCEPCAYKPMHSKNHEEDLKKFRTICKSLDYKYSTRKRNLRL</sequence>
<organism evidence="10 11">
    <name type="scientific">Dermatophagoides farinae</name>
    <name type="common">American house dust mite</name>
    <dbReference type="NCBI Taxonomy" id="6954"/>
    <lineage>
        <taxon>Eukaryota</taxon>
        <taxon>Metazoa</taxon>
        <taxon>Ecdysozoa</taxon>
        <taxon>Arthropoda</taxon>
        <taxon>Chelicerata</taxon>
        <taxon>Arachnida</taxon>
        <taxon>Acari</taxon>
        <taxon>Acariformes</taxon>
        <taxon>Sarcoptiformes</taxon>
        <taxon>Astigmata</taxon>
        <taxon>Psoroptidia</taxon>
        <taxon>Analgoidea</taxon>
        <taxon>Pyroglyphidae</taxon>
        <taxon>Dermatophagoidinae</taxon>
        <taxon>Dermatophagoides</taxon>
    </lineage>
</organism>
<keyword evidence="5 7" id="KW-0131">Cell cycle</keyword>
<dbReference type="GO" id="GO:0000086">
    <property type="term" value="P:G2/M transition of mitotic cell cycle"/>
    <property type="evidence" value="ECO:0007669"/>
    <property type="project" value="TreeGrafter"/>
</dbReference>
<dbReference type="EC" id="3.1.3.48" evidence="7"/>
<name>A0A922I9N2_DERFA</name>
<evidence type="ECO:0000256" key="5">
    <source>
        <dbReference type="ARBA" id="ARBA00023306"/>
    </source>
</evidence>
<keyword evidence="2 7" id="KW-0132">Cell division</keyword>
<reference evidence="10" key="2">
    <citation type="journal article" date="2022" name="Res Sq">
        <title>Comparative Genomics Reveals Insights into the Divergent Evolution of Astigmatic Mites and Household Pest Adaptations.</title>
        <authorList>
            <person name="Xiong Q."/>
            <person name="Wan A.T.-Y."/>
            <person name="Liu X.-Y."/>
            <person name="Fung C.S.-H."/>
            <person name="Xiao X."/>
            <person name="Malainual N."/>
            <person name="Hou J."/>
            <person name="Wang L."/>
            <person name="Wang M."/>
            <person name="Yang K."/>
            <person name="Cui Y."/>
            <person name="Leung E."/>
            <person name="Nong W."/>
            <person name="Shin S.-K."/>
            <person name="Au S."/>
            <person name="Jeong K.Y."/>
            <person name="Chew F.T."/>
            <person name="Hui J."/>
            <person name="Leung T.F."/>
            <person name="Tungtrongchitr A."/>
            <person name="Zhong N."/>
            <person name="Liu Z."/>
            <person name="Tsui S."/>
        </authorList>
    </citation>
    <scope>NUCLEOTIDE SEQUENCE</scope>
    <source>
        <strain evidence="10">Derf</strain>
        <tissue evidence="10">Whole organism</tissue>
    </source>
</reference>
<dbReference type="PROSITE" id="PS50206">
    <property type="entry name" value="RHODANESE_3"/>
    <property type="match status" value="1"/>
</dbReference>
<comment type="caution">
    <text evidence="10">The sequence shown here is derived from an EMBL/GenBank/DDBJ whole genome shotgun (WGS) entry which is preliminary data.</text>
</comment>
<accession>A0A922I9N2</accession>
<dbReference type="Proteomes" id="UP000790347">
    <property type="component" value="Unassembled WGS sequence"/>
</dbReference>
<dbReference type="GO" id="GO:0051301">
    <property type="term" value="P:cell division"/>
    <property type="evidence" value="ECO:0007669"/>
    <property type="project" value="UniProtKB-UniRule"/>
</dbReference>
<dbReference type="AlphaFoldDB" id="A0A922I9N2"/>
<evidence type="ECO:0000256" key="1">
    <source>
        <dbReference type="ARBA" id="ARBA00011065"/>
    </source>
</evidence>
<protein>
    <recommendedName>
        <fullName evidence="7">M-phase inducer phosphatase</fullName>
        <ecNumber evidence="7">3.1.3.48</ecNumber>
    </recommendedName>
</protein>
<dbReference type="SUPFAM" id="SSF52821">
    <property type="entry name" value="Rhodanese/Cell cycle control phosphatase"/>
    <property type="match status" value="1"/>
</dbReference>
<dbReference type="GO" id="GO:0010971">
    <property type="term" value="P:positive regulation of G2/M transition of mitotic cell cycle"/>
    <property type="evidence" value="ECO:0007669"/>
    <property type="project" value="TreeGrafter"/>
</dbReference>
<feature type="domain" description="Rhodanese" evidence="9">
    <location>
        <begin position="277"/>
        <end position="402"/>
    </location>
</feature>
<dbReference type="GO" id="GO:0005737">
    <property type="term" value="C:cytoplasm"/>
    <property type="evidence" value="ECO:0007669"/>
    <property type="project" value="TreeGrafter"/>
</dbReference>
<dbReference type="GO" id="GO:0110032">
    <property type="term" value="P:positive regulation of G2/MI transition of meiotic cell cycle"/>
    <property type="evidence" value="ECO:0007669"/>
    <property type="project" value="TreeGrafter"/>
</dbReference>
<evidence type="ECO:0000256" key="3">
    <source>
        <dbReference type="ARBA" id="ARBA00022801"/>
    </source>
</evidence>
<dbReference type="GO" id="GO:0032502">
    <property type="term" value="P:developmental process"/>
    <property type="evidence" value="ECO:0007669"/>
    <property type="project" value="UniProtKB-ARBA"/>
</dbReference>
<proteinExistence type="inferred from homology"/>
<evidence type="ECO:0000259" key="9">
    <source>
        <dbReference type="PROSITE" id="PS50206"/>
    </source>
</evidence>
<evidence type="ECO:0000256" key="2">
    <source>
        <dbReference type="ARBA" id="ARBA00022618"/>
    </source>
</evidence>
<keyword evidence="4 7" id="KW-0904">Protein phosphatase</keyword>
<dbReference type="FunFam" id="3.40.250.10:FF:000036">
    <property type="entry name" value="M-phase inducer phosphatase"/>
    <property type="match status" value="1"/>
</dbReference>
<keyword evidence="11" id="KW-1185">Reference proteome</keyword>
<dbReference type="PANTHER" id="PTHR10828">
    <property type="entry name" value="M-PHASE INDUCER PHOSPHATASE DUAL SPECIFICITY PHOSPHATASE CDC25"/>
    <property type="match status" value="1"/>
</dbReference>
<evidence type="ECO:0000256" key="8">
    <source>
        <dbReference type="SAM" id="MobiDB-lite"/>
    </source>
</evidence>
<evidence type="ECO:0000256" key="6">
    <source>
        <dbReference type="ARBA" id="ARBA00051722"/>
    </source>
</evidence>
<reference evidence="10" key="1">
    <citation type="submission" date="2013-05" db="EMBL/GenBank/DDBJ databases">
        <authorList>
            <person name="Yim A.K.Y."/>
            <person name="Chan T.F."/>
            <person name="Ji K.M."/>
            <person name="Liu X.Y."/>
            <person name="Zhou J.W."/>
            <person name="Li R.Q."/>
            <person name="Yang K.Y."/>
            <person name="Li J."/>
            <person name="Li M."/>
            <person name="Law P.T.W."/>
            <person name="Wu Y.L."/>
            <person name="Cai Z.L."/>
            <person name="Qin H."/>
            <person name="Bao Y."/>
            <person name="Leung R.K.K."/>
            <person name="Ng P.K.S."/>
            <person name="Zou J."/>
            <person name="Zhong X.J."/>
            <person name="Ran P.X."/>
            <person name="Zhong N.S."/>
            <person name="Liu Z.G."/>
            <person name="Tsui S.K.W."/>
        </authorList>
    </citation>
    <scope>NUCLEOTIDE SEQUENCE</scope>
    <source>
        <strain evidence="10">Derf</strain>
        <tissue evidence="10">Whole organism</tissue>
    </source>
</reference>
<feature type="region of interest" description="Disordered" evidence="8">
    <location>
        <begin position="317"/>
        <end position="337"/>
    </location>
</feature>